<name>A0A9D1SAR7_9PROT</name>
<organism evidence="2 3">
    <name type="scientific">Candidatus Scatocola faecipullorum</name>
    <dbReference type="NCBI Taxonomy" id="2840917"/>
    <lineage>
        <taxon>Bacteria</taxon>
        <taxon>Pseudomonadati</taxon>
        <taxon>Pseudomonadota</taxon>
        <taxon>Alphaproteobacteria</taxon>
        <taxon>Rhodospirillales</taxon>
        <taxon>Rhodospirillaceae</taxon>
        <taxon>Rhodospirillaceae incertae sedis</taxon>
        <taxon>Candidatus Scatocola</taxon>
    </lineage>
</organism>
<dbReference type="InterPro" id="IPR018306">
    <property type="entry name" value="Phage_T5_Orf172_DNA-bd"/>
</dbReference>
<gene>
    <name evidence="2" type="ORF">IAD20_01400</name>
</gene>
<protein>
    <submittedName>
        <fullName evidence="2">GIY-YIG nuclease family protein</fullName>
    </submittedName>
</protein>
<evidence type="ECO:0000259" key="1">
    <source>
        <dbReference type="SMART" id="SM00974"/>
    </source>
</evidence>
<dbReference type="Proteomes" id="UP000824107">
    <property type="component" value="Unassembled WGS sequence"/>
</dbReference>
<dbReference type="AlphaFoldDB" id="A0A9D1SAR7"/>
<feature type="domain" description="Bacteriophage T5 Orf172 DNA-binding" evidence="1">
    <location>
        <begin position="12"/>
        <end position="105"/>
    </location>
</feature>
<evidence type="ECO:0000313" key="2">
    <source>
        <dbReference type="EMBL" id="HIU52718.1"/>
    </source>
</evidence>
<dbReference type="SMART" id="SM00974">
    <property type="entry name" value="T5orf172"/>
    <property type="match status" value="1"/>
</dbReference>
<accession>A0A9D1SAR7</accession>
<reference evidence="2" key="2">
    <citation type="journal article" date="2021" name="PeerJ">
        <title>Extensive microbial diversity within the chicken gut microbiome revealed by metagenomics and culture.</title>
        <authorList>
            <person name="Gilroy R."/>
            <person name="Ravi A."/>
            <person name="Getino M."/>
            <person name="Pursley I."/>
            <person name="Horton D.L."/>
            <person name="Alikhan N.F."/>
            <person name="Baker D."/>
            <person name="Gharbi K."/>
            <person name="Hall N."/>
            <person name="Watson M."/>
            <person name="Adriaenssens E.M."/>
            <person name="Foster-Nyarko E."/>
            <person name="Jarju S."/>
            <person name="Secka A."/>
            <person name="Antonio M."/>
            <person name="Oren A."/>
            <person name="Chaudhuri R.R."/>
            <person name="La Ragione R."/>
            <person name="Hildebrand F."/>
            <person name="Pallen M.J."/>
        </authorList>
    </citation>
    <scope>NUCLEOTIDE SEQUENCE</scope>
    <source>
        <strain evidence="2">ChiW3-316</strain>
    </source>
</reference>
<dbReference type="Pfam" id="PF10544">
    <property type="entry name" value="T5orf172"/>
    <property type="match status" value="1"/>
</dbReference>
<proteinExistence type="predicted"/>
<reference evidence="2" key="1">
    <citation type="submission" date="2020-10" db="EMBL/GenBank/DDBJ databases">
        <authorList>
            <person name="Gilroy R."/>
        </authorList>
    </citation>
    <scope>NUCLEOTIDE SEQUENCE</scope>
    <source>
        <strain evidence="2">ChiW3-316</strain>
    </source>
</reference>
<comment type="caution">
    <text evidence="2">The sequence shown here is derived from an EMBL/GenBank/DDBJ whole genome shotgun (WGS) entry which is preliminary data.</text>
</comment>
<sequence>MKKGLVYILTNPSMPDWVKIGFTDDENIEKRLRELNSSTAVPLSFRVYATLCVENPREIEQHVHALFDLIDDSLHSIEKNENGKKRVREFFQVSPSKAYSVLERVAILNNNLENLKRIMPSEEEQKEDDIAQKTRRTKMTFKNLNIPIGAELTYIYDKTKKCIVKDSKRTVEYDGKETSLSALAQKFSNSKYKPQGTSYWEYDGETLLERRLRMEKEI</sequence>
<dbReference type="EMBL" id="DVNC01000014">
    <property type="protein sequence ID" value="HIU52718.1"/>
    <property type="molecule type" value="Genomic_DNA"/>
</dbReference>
<evidence type="ECO:0000313" key="3">
    <source>
        <dbReference type="Proteomes" id="UP000824107"/>
    </source>
</evidence>